<name>A0A0L8H104_OCTBM</name>
<dbReference type="AlphaFoldDB" id="A0A0L8H104"/>
<evidence type="ECO:0000313" key="1">
    <source>
        <dbReference type="EMBL" id="KOF82794.1"/>
    </source>
</evidence>
<reference evidence="1" key="1">
    <citation type="submission" date="2015-07" db="EMBL/GenBank/DDBJ databases">
        <title>MeaNS - Measles Nucleotide Surveillance Program.</title>
        <authorList>
            <person name="Tran T."/>
            <person name="Druce J."/>
        </authorList>
    </citation>
    <scope>NUCLEOTIDE SEQUENCE</scope>
    <source>
        <strain evidence="1">UCB-OBI-ISO-001</strain>
        <tissue evidence="1">Gonad</tissue>
    </source>
</reference>
<dbReference type="EMBL" id="KQ419631">
    <property type="protein sequence ID" value="KOF82794.1"/>
    <property type="molecule type" value="Genomic_DNA"/>
</dbReference>
<protein>
    <submittedName>
        <fullName evidence="1">Uncharacterized protein</fullName>
    </submittedName>
</protein>
<organism evidence="1">
    <name type="scientific">Octopus bimaculoides</name>
    <name type="common">California two-spotted octopus</name>
    <dbReference type="NCBI Taxonomy" id="37653"/>
    <lineage>
        <taxon>Eukaryota</taxon>
        <taxon>Metazoa</taxon>
        <taxon>Spiralia</taxon>
        <taxon>Lophotrochozoa</taxon>
        <taxon>Mollusca</taxon>
        <taxon>Cephalopoda</taxon>
        <taxon>Coleoidea</taxon>
        <taxon>Octopodiformes</taxon>
        <taxon>Octopoda</taxon>
        <taxon>Incirrata</taxon>
        <taxon>Octopodidae</taxon>
        <taxon>Octopus</taxon>
    </lineage>
</organism>
<accession>A0A0L8H104</accession>
<sequence>MKITIETPEVALYFGDTVNLPLINTNMSKSDLVDKKTGGGEATIERWETIL</sequence>
<gene>
    <name evidence="1" type="ORF">OCBIM_22024817mg</name>
</gene>
<proteinExistence type="predicted"/>